<keyword evidence="2" id="KW-0723">Serine/threonine-protein kinase</keyword>
<keyword evidence="2" id="KW-0808">Transferase</keyword>
<keyword evidence="1" id="KW-1133">Transmembrane helix</keyword>
<evidence type="ECO:0000256" key="1">
    <source>
        <dbReference type="SAM" id="Phobius"/>
    </source>
</evidence>
<accession>A0A6A8LTJ9</accession>
<feature type="transmembrane region" description="Helical" evidence="1">
    <location>
        <begin position="54"/>
        <end position="75"/>
    </location>
</feature>
<dbReference type="GO" id="GO:0004674">
    <property type="term" value="F:protein serine/threonine kinase activity"/>
    <property type="evidence" value="ECO:0007669"/>
    <property type="project" value="UniProtKB-KW"/>
</dbReference>
<evidence type="ECO:0000313" key="3">
    <source>
        <dbReference type="Proteomes" id="UP000437575"/>
    </source>
</evidence>
<dbReference type="Proteomes" id="UP000437575">
    <property type="component" value="Unassembled WGS sequence"/>
</dbReference>
<comment type="caution">
    <text evidence="2">The sequence shown here is derived from an EMBL/GenBank/DDBJ whole genome shotgun (WGS) entry which is preliminary data.</text>
</comment>
<sequence>DEETKILPQIKDSFIDENLDETKTLILSEDAIKKNEETTKVREKKQKWSRKKSGITVGAIILALIVISVVIFALITTPKVITMPDLRGMTQTQA</sequence>
<keyword evidence="1" id="KW-0472">Membrane</keyword>
<dbReference type="AlphaFoldDB" id="A0A6A8LTJ9"/>
<keyword evidence="1" id="KW-0812">Transmembrane</keyword>
<gene>
    <name evidence="2" type="ORF">GKC34_13965</name>
</gene>
<proteinExistence type="predicted"/>
<name>A0A6A8LTJ9_9LACO</name>
<evidence type="ECO:0000313" key="2">
    <source>
        <dbReference type="EMBL" id="MSE06786.1"/>
    </source>
</evidence>
<reference evidence="2 3" key="1">
    <citation type="submission" date="2019-11" db="EMBL/GenBank/DDBJ databases">
        <title>Draft Genome Sequence of Plant Growth-Promoting Rhizosphere-Associated Bacteria.</title>
        <authorList>
            <person name="Vasilyev I.Y."/>
            <person name="Radchenko V."/>
            <person name="Ilnitskaya E.V."/>
        </authorList>
    </citation>
    <scope>NUCLEOTIDE SEQUENCE [LARGE SCALE GENOMIC DNA]</scope>
    <source>
        <strain evidence="2 3">VRA_1sq_f</strain>
    </source>
</reference>
<keyword evidence="2" id="KW-0418">Kinase</keyword>
<dbReference type="EMBL" id="WKKZ01001344">
    <property type="protein sequence ID" value="MSE06786.1"/>
    <property type="molecule type" value="Genomic_DNA"/>
</dbReference>
<feature type="non-terminal residue" evidence="2">
    <location>
        <position position="94"/>
    </location>
</feature>
<feature type="non-terminal residue" evidence="2">
    <location>
        <position position="1"/>
    </location>
</feature>
<protein>
    <submittedName>
        <fullName evidence="2">Serine/threonine protein kinase</fullName>
    </submittedName>
</protein>
<organism evidence="2 3">
    <name type="scientific">Ligilactobacillus salivarius</name>
    <dbReference type="NCBI Taxonomy" id="1624"/>
    <lineage>
        <taxon>Bacteria</taxon>
        <taxon>Bacillati</taxon>
        <taxon>Bacillota</taxon>
        <taxon>Bacilli</taxon>
        <taxon>Lactobacillales</taxon>
        <taxon>Lactobacillaceae</taxon>
        <taxon>Ligilactobacillus</taxon>
    </lineage>
</organism>